<evidence type="ECO:0008006" key="3">
    <source>
        <dbReference type="Google" id="ProtNLM"/>
    </source>
</evidence>
<dbReference type="Proteomes" id="UP001227126">
    <property type="component" value="Unassembled WGS sequence"/>
</dbReference>
<sequence>MGLDWASGSRPGSREEGALDMRSLVRIILLACVAWGGAPLAGATQDVGMHEFFETRCLRCHGHAGPFARDRLSVADGEVVGSRGQPLAGFLQRHQGGMSEPEADLLWGVSPEHT</sequence>
<comment type="caution">
    <text evidence="1">The sequence shown here is derived from an EMBL/GenBank/DDBJ whole genome shotgun (WGS) entry which is preliminary data.</text>
</comment>
<accession>A0ABT7FHW4</accession>
<gene>
    <name evidence="1" type="ORF">QO034_16705</name>
</gene>
<evidence type="ECO:0000313" key="2">
    <source>
        <dbReference type="Proteomes" id="UP001227126"/>
    </source>
</evidence>
<dbReference type="EMBL" id="JASNJE010000024">
    <property type="protein sequence ID" value="MDK3074731.1"/>
    <property type="molecule type" value="Genomic_DNA"/>
</dbReference>
<proteinExistence type="predicted"/>
<protein>
    <recommendedName>
        <fullName evidence="3">Cytochrome C Planctomycete-type domain-containing protein</fullName>
    </recommendedName>
</protein>
<keyword evidence="2" id="KW-1185">Reference proteome</keyword>
<evidence type="ECO:0000313" key="1">
    <source>
        <dbReference type="EMBL" id="MDK3074731.1"/>
    </source>
</evidence>
<organism evidence="1 2">
    <name type="scientific">Sedimentitalea xiamensis</name>
    <dbReference type="NCBI Taxonomy" id="3050037"/>
    <lineage>
        <taxon>Bacteria</taxon>
        <taxon>Pseudomonadati</taxon>
        <taxon>Pseudomonadota</taxon>
        <taxon>Alphaproteobacteria</taxon>
        <taxon>Rhodobacterales</taxon>
        <taxon>Paracoccaceae</taxon>
        <taxon>Sedimentitalea</taxon>
    </lineage>
</organism>
<name>A0ABT7FHW4_9RHOB</name>
<reference evidence="1 2" key="1">
    <citation type="submission" date="2023-05" db="EMBL/GenBank/DDBJ databases">
        <title>Sedimentitalea sp. nov. JM2-8.</title>
        <authorList>
            <person name="Huang J."/>
        </authorList>
    </citation>
    <scope>NUCLEOTIDE SEQUENCE [LARGE SCALE GENOMIC DNA]</scope>
    <source>
        <strain evidence="1 2">JM2-8</strain>
    </source>
</reference>